<feature type="transmembrane region" description="Helical" evidence="1">
    <location>
        <begin position="66"/>
        <end position="88"/>
    </location>
</feature>
<dbReference type="AlphaFoldDB" id="A0A1B0C0J5"/>
<evidence type="ECO:0000256" key="1">
    <source>
        <dbReference type="SAM" id="Phobius"/>
    </source>
</evidence>
<proteinExistence type="predicted"/>
<evidence type="ECO:0000313" key="3">
    <source>
        <dbReference type="Proteomes" id="UP000092460"/>
    </source>
</evidence>
<name>A0A1B0C0J5_9MUSC</name>
<reference evidence="2" key="2">
    <citation type="submission" date="2020-05" db="UniProtKB">
        <authorList>
            <consortium name="EnsemblMetazoa"/>
        </authorList>
    </citation>
    <scope>IDENTIFICATION</scope>
    <source>
        <strain evidence="2">IAEA</strain>
    </source>
</reference>
<reference evidence="3" key="1">
    <citation type="submission" date="2015-01" db="EMBL/GenBank/DDBJ databases">
        <authorList>
            <person name="Aksoy S."/>
            <person name="Warren W."/>
            <person name="Wilson R.K."/>
        </authorList>
    </citation>
    <scope>NUCLEOTIDE SEQUENCE [LARGE SCALE GENOMIC DNA]</scope>
    <source>
        <strain evidence="3">IAEA</strain>
    </source>
</reference>
<sequence length="101" mass="11228">MHTELSVAIEFDRIKRRLAKTLKVSWTLVDGDIELISFAGNSGSLLYSPLFDLCNFQEARFALDPLIGFGGLINALVGLKLPGLLLFIRDFSLKILWSATD</sequence>
<keyword evidence="1" id="KW-0812">Transmembrane</keyword>
<dbReference type="Proteomes" id="UP000092460">
    <property type="component" value="Unassembled WGS sequence"/>
</dbReference>
<dbReference type="EMBL" id="JXJN01023635">
    <property type="status" value="NOT_ANNOTATED_CDS"/>
    <property type="molecule type" value="Genomic_DNA"/>
</dbReference>
<accession>A0A1B0C0J5</accession>
<keyword evidence="3" id="KW-1185">Reference proteome</keyword>
<keyword evidence="1" id="KW-0472">Membrane</keyword>
<keyword evidence="1" id="KW-1133">Transmembrane helix</keyword>
<organism evidence="2 3">
    <name type="scientific">Glossina palpalis gambiensis</name>
    <dbReference type="NCBI Taxonomy" id="67801"/>
    <lineage>
        <taxon>Eukaryota</taxon>
        <taxon>Metazoa</taxon>
        <taxon>Ecdysozoa</taxon>
        <taxon>Arthropoda</taxon>
        <taxon>Hexapoda</taxon>
        <taxon>Insecta</taxon>
        <taxon>Pterygota</taxon>
        <taxon>Neoptera</taxon>
        <taxon>Endopterygota</taxon>
        <taxon>Diptera</taxon>
        <taxon>Brachycera</taxon>
        <taxon>Muscomorpha</taxon>
        <taxon>Hippoboscoidea</taxon>
        <taxon>Glossinidae</taxon>
        <taxon>Glossina</taxon>
    </lineage>
</organism>
<dbReference type="VEuPathDB" id="VectorBase:GPPI045952"/>
<dbReference type="EnsemblMetazoa" id="GPPI045952-RA">
    <property type="protein sequence ID" value="GPPI045952-PA"/>
    <property type="gene ID" value="GPPI045952"/>
</dbReference>
<protein>
    <submittedName>
        <fullName evidence="2">Uncharacterized protein</fullName>
    </submittedName>
</protein>
<evidence type="ECO:0000313" key="2">
    <source>
        <dbReference type="EnsemblMetazoa" id="GPPI045952-PA"/>
    </source>
</evidence>